<evidence type="ECO:0000313" key="5">
    <source>
        <dbReference type="Proteomes" id="UP001168528"/>
    </source>
</evidence>
<name>A0ABT8RF68_9BACT</name>
<evidence type="ECO:0000313" key="4">
    <source>
        <dbReference type="EMBL" id="MDO1450749.1"/>
    </source>
</evidence>
<dbReference type="SMART" id="SM00850">
    <property type="entry name" value="LytTR"/>
    <property type="match status" value="1"/>
</dbReference>
<dbReference type="SMART" id="SM00448">
    <property type="entry name" value="REC"/>
    <property type="match status" value="1"/>
</dbReference>
<dbReference type="GO" id="GO:0003677">
    <property type="term" value="F:DNA binding"/>
    <property type="evidence" value="ECO:0007669"/>
    <property type="project" value="UniProtKB-KW"/>
</dbReference>
<dbReference type="PANTHER" id="PTHR37299:SF1">
    <property type="entry name" value="STAGE 0 SPORULATION PROTEIN A HOMOLOG"/>
    <property type="match status" value="1"/>
</dbReference>
<dbReference type="PROSITE" id="PS50930">
    <property type="entry name" value="HTH_LYTTR"/>
    <property type="match status" value="1"/>
</dbReference>
<gene>
    <name evidence="4" type="ORF">Q0590_31035</name>
</gene>
<evidence type="ECO:0000259" key="2">
    <source>
        <dbReference type="PROSITE" id="PS50110"/>
    </source>
</evidence>
<evidence type="ECO:0000259" key="3">
    <source>
        <dbReference type="PROSITE" id="PS50930"/>
    </source>
</evidence>
<proteinExistence type="predicted"/>
<accession>A0ABT8RF68</accession>
<dbReference type="Pfam" id="PF00072">
    <property type="entry name" value="Response_reg"/>
    <property type="match status" value="1"/>
</dbReference>
<reference evidence="4" key="1">
    <citation type="submission" date="2023-07" db="EMBL/GenBank/DDBJ databases">
        <title>The genome sequence of Rhodocytophaga aerolata KACC 12507.</title>
        <authorList>
            <person name="Zhang X."/>
        </authorList>
    </citation>
    <scope>NUCLEOTIDE SEQUENCE</scope>
    <source>
        <strain evidence="4">KACC 12507</strain>
    </source>
</reference>
<dbReference type="PROSITE" id="PS50110">
    <property type="entry name" value="RESPONSE_REGULATORY"/>
    <property type="match status" value="1"/>
</dbReference>
<sequence length="249" mass="28395">MKLSTIVVDDQPHAIELLTDYIQKTPFLQLSSTFTNPVDALHFVSQHSVDLIFLDIEMPELTGIEFMNILDGKCKIILTTAHIQYAVQGFDFNAIDYLSKPIAFERFLKAAQKALNTAFSPTLSPQTISSKDKIEDILFVKTEKKGKLQKIALNDIYYIEGESNYVSIYTESDRIPTLLNIKDLEDQLPKGQFFRVHKSYIVSLSKINSIEKSHVVLKKPARDIHIPLGLTYKDNFFSLLQDSIISRKH</sequence>
<dbReference type="PANTHER" id="PTHR37299">
    <property type="entry name" value="TRANSCRIPTIONAL REGULATOR-RELATED"/>
    <property type="match status" value="1"/>
</dbReference>
<feature type="modified residue" description="4-aspartylphosphate" evidence="1">
    <location>
        <position position="55"/>
    </location>
</feature>
<protein>
    <submittedName>
        <fullName evidence="4">LytTR family DNA-binding domain-containing protein</fullName>
    </submittedName>
</protein>
<organism evidence="4 5">
    <name type="scientific">Rhodocytophaga aerolata</name>
    <dbReference type="NCBI Taxonomy" id="455078"/>
    <lineage>
        <taxon>Bacteria</taxon>
        <taxon>Pseudomonadati</taxon>
        <taxon>Bacteroidota</taxon>
        <taxon>Cytophagia</taxon>
        <taxon>Cytophagales</taxon>
        <taxon>Rhodocytophagaceae</taxon>
        <taxon>Rhodocytophaga</taxon>
    </lineage>
</organism>
<dbReference type="Proteomes" id="UP001168528">
    <property type="component" value="Unassembled WGS sequence"/>
</dbReference>
<dbReference type="InterPro" id="IPR007492">
    <property type="entry name" value="LytTR_DNA-bd_dom"/>
</dbReference>
<dbReference type="EMBL" id="JAUKPO010000035">
    <property type="protein sequence ID" value="MDO1450749.1"/>
    <property type="molecule type" value="Genomic_DNA"/>
</dbReference>
<dbReference type="RefSeq" id="WP_302041547.1">
    <property type="nucleotide sequence ID" value="NZ_JAUKPO010000035.1"/>
</dbReference>
<dbReference type="InterPro" id="IPR046947">
    <property type="entry name" value="LytR-like"/>
</dbReference>
<dbReference type="InterPro" id="IPR001789">
    <property type="entry name" value="Sig_transdc_resp-reg_receiver"/>
</dbReference>
<dbReference type="SUPFAM" id="SSF52172">
    <property type="entry name" value="CheY-like"/>
    <property type="match status" value="1"/>
</dbReference>
<dbReference type="Pfam" id="PF04397">
    <property type="entry name" value="LytTR"/>
    <property type="match status" value="1"/>
</dbReference>
<feature type="domain" description="HTH LytTR-type" evidence="3">
    <location>
        <begin position="144"/>
        <end position="212"/>
    </location>
</feature>
<feature type="domain" description="Response regulatory" evidence="2">
    <location>
        <begin position="4"/>
        <end position="115"/>
    </location>
</feature>
<keyword evidence="4" id="KW-0238">DNA-binding</keyword>
<dbReference type="InterPro" id="IPR011006">
    <property type="entry name" value="CheY-like_superfamily"/>
</dbReference>
<comment type="caution">
    <text evidence="4">The sequence shown here is derived from an EMBL/GenBank/DDBJ whole genome shotgun (WGS) entry which is preliminary data.</text>
</comment>
<dbReference type="Gene3D" id="3.40.50.2300">
    <property type="match status" value="1"/>
</dbReference>
<keyword evidence="5" id="KW-1185">Reference proteome</keyword>
<evidence type="ECO:0000256" key="1">
    <source>
        <dbReference type="PROSITE-ProRule" id="PRU00169"/>
    </source>
</evidence>
<keyword evidence="1" id="KW-0597">Phosphoprotein</keyword>
<dbReference type="Gene3D" id="2.40.50.1020">
    <property type="entry name" value="LytTr DNA-binding domain"/>
    <property type="match status" value="1"/>
</dbReference>